<feature type="domain" description="Cyclin-like" evidence="5">
    <location>
        <begin position="191"/>
        <end position="273"/>
    </location>
</feature>
<evidence type="ECO:0000256" key="1">
    <source>
        <dbReference type="ARBA" id="ARBA00022618"/>
    </source>
</evidence>
<feature type="domain" description="Cyclin C-terminal" evidence="6">
    <location>
        <begin position="187"/>
        <end position="304"/>
    </location>
</feature>
<dbReference type="OrthoDB" id="5590282at2759"/>
<name>A0A1R2C4F4_9CILI</name>
<evidence type="ECO:0000313" key="7">
    <source>
        <dbReference type="EMBL" id="OMJ83903.1"/>
    </source>
</evidence>
<dbReference type="SMART" id="SM01332">
    <property type="entry name" value="Cyclin_C"/>
    <property type="match status" value="1"/>
</dbReference>
<dbReference type="GO" id="GO:0044772">
    <property type="term" value="P:mitotic cell cycle phase transition"/>
    <property type="evidence" value="ECO:0007669"/>
    <property type="project" value="InterPro"/>
</dbReference>
<dbReference type="CDD" id="cd20507">
    <property type="entry name" value="CYCLIN_CCNB1-like_rpt1"/>
    <property type="match status" value="1"/>
</dbReference>
<sequence>MITVFSEETDNKENIQLLAKPRNSFPIQRAFGTDLTKSLPQISLQNSSDPQQLDYYSDDIYEYLLSIENYHVAKFGYMKNQADITEKMRSVLLDWLVEVHYRFKLAPETLFLTVNLIDRYLEKVIICRSRLQLIGVSAMLIASKYEDIYPPEIRDLVYITDKAYTKGEILQTEKSILKILDYNITVPSSYRFLERFSKISGLSLEQTSLARYLQELALIDYKMLKYSNSLIAAGSIYLMFKLKSIKPEWTGDLRKASGYTEDQIKPCAKDLCLLFQNSHKSSLKGVREKFSSDQFFCVANTPML</sequence>
<dbReference type="InterPro" id="IPR036915">
    <property type="entry name" value="Cyclin-like_sf"/>
</dbReference>
<dbReference type="Pfam" id="PF00134">
    <property type="entry name" value="Cyclin_N"/>
    <property type="match status" value="1"/>
</dbReference>
<organism evidence="7 8">
    <name type="scientific">Stentor coeruleus</name>
    <dbReference type="NCBI Taxonomy" id="5963"/>
    <lineage>
        <taxon>Eukaryota</taxon>
        <taxon>Sar</taxon>
        <taxon>Alveolata</taxon>
        <taxon>Ciliophora</taxon>
        <taxon>Postciliodesmatophora</taxon>
        <taxon>Heterotrichea</taxon>
        <taxon>Heterotrichida</taxon>
        <taxon>Stentoridae</taxon>
        <taxon>Stentor</taxon>
    </lineage>
</organism>
<dbReference type="InterPro" id="IPR046965">
    <property type="entry name" value="Cyclin_A/B-like"/>
</dbReference>
<gene>
    <name evidence="7" type="ORF">SteCoe_15058</name>
</gene>
<dbReference type="SUPFAM" id="SSF47954">
    <property type="entry name" value="Cyclin-like"/>
    <property type="match status" value="2"/>
</dbReference>
<dbReference type="GO" id="GO:0016538">
    <property type="term" value="F:cyclin-dependent protein serine/threonine kinase regulator activity"/>
    <property type="evidence" value="ECO:0007669"/>
    <property type="project" value="InterPro"/>
</dbReference>
<evidence type="ECO:0000259" key="6">
    <source>
        <dbReference type="SMART" id="SM01332"/>
    </source>
</evidence>
<evidence type="ECO:0000313" key="8">
    <source>
        <dbReference type="Proteomes" id="UP000187209"/>
    </source>
</evidence>
<keyword evidence="1" id="KW-0132">Cell division</keyword>
<dbReference type="SMART" id="SM00385">
    <property type="entry name" value="CYCLIN"/>
    <property type="match status" value="2"/>
</dbReference>
<keyword evidence="2 4" id="KW-0195">Cyclin</keyword>
<dbReference type="InterPro" id="IPR039361">
    <property type="entry name" value="Cyclin"/>
</dbReference>
<dbReference type="PIRSF" id="PIRSF001771">
    <property type="entry name" value="Cyclin_A_B_D_E"/>
    <property type="match status" value="1"/>
</dbReference>
<dbReference type="InterPro" id="IPR013763">
    <property type="entry name" value="Cyclin-like_dom"/>
</dbReference>
<dbReference type="EMBL" id="MPUH01000287">
    <property type="protein sequence ID" value="OMJ83903.1"/>
    <property type="molecule type" value="Genomic_DNA"/>
</dbReference>
<dbReference type="Proteomes" id="UP000187209">
    <property type="component" value="Unassembled WGS sequence"/>
</dbReference>
<dbReference type="FunFam" id="1.10.472.10:FF:000001">
    <property type="entry name" value="G2/mitotic-specific cyclin"/>
    <property type="match status" value="1"/>
</dbReference>
<evidence type="ECO:0000256" key="4">
    <source>
        <dbReference type="RuleBase" id="RU000383"/>
    </source>
</evidence>
<evidence type="ECO:0000256" key="2">
    <source>
        <dbReference type="ARBA" id="ARBA00023127"/>
    </source>
</evidence>
<accession>A0A1R2C4F4</accession>
<feature type="domain" description="Cyclin-like" evidence="5">
    <location>
        <begin position="94"/>
        <end position="178"/>
    </location>
</feature>
<comment type="caution">
    <text evidence="7">The sequence shown here is derived from an EMBL/GenBank/DDBJ whole genome shotgun (WGS) entry which is preliminary data.</text>
</comment>
<dbReference type="InterPro" id="IPR006671">
    <property type="entry name" value="Cyclin_N"/>
</dbReference>
<keyword evidence="8" id="KW-1185">Reference proteome</keyword>
<evidence type="ECO:0000256" key="3">
    <source>
        <dbReference type="ARBA" id="ARBA00023306"/>
    </source>
</evidence>
<dbReference type="Gene3D" id="1.10.472.10">
    <property type="entry name" value="Cyclin-like"/>
    <property type="match status" value="2"/>
</dbReference>
<comment type="similarity">
    <text evidence="4">Belongs to the cyclin family.</text>
</comment>
<dbReference type="Pfam" id="PF02984">
    <property type="entry name" value="Cyclin_C"/>
    <property type="match status" value="1"/>
</dbReference>
<dbReference type="GO" id="GO:0051301">
    <property type="term" value="P:cell division"/>
    <property type="evidence" value="ECO:0007669"/>
    <property type="project" value="UniProtKB-KW"/>
</dbReference>
<protein>
    <submittedName>
        <fullName evidence="7">Uncharacterized protein</fullName>
    </submittedName>
</protein>
<dbReference type="InterPro" id="IPR048258">
    <property type="entry name" value="Cyclins_cyclin-box"/>
</dbReference>
<proteinExistence type="inferred from homology"/>
<dbReference type="PROSITE" id="PS00292">
    <property type="entry name" value="CYCLINS"/>
    <property type="match status" value="1"/>
</dbReference>
<dbReference type="PANTHER" id="PTHR10177">
    <property type="entry name" value="CYCLINS"/>
    <property type="match status" value="1"/>
</dbReference>
<keyword evidence="3" id="KW-0131">Cell cycle</keyword>
<reference evidence="7 8" key="1">
    <citation type="submission" date="2016-11" db="EMBL/GenBank/DDBJ databases">
        <title>The macronuclear genome of Stentor coeruleus: a giant cell with tiny introns.</title>
        <authorList>
            <person name="Slabodnick M."/>
            <person name="Ruby J.G."/>
            <person name="Reiff S.B."/>
            <person name="Swart E.C."/>
            <person name="Gosai S."/>
            <person name="Prabakaran S."/>
            <person name="Witkowska E."/>
            <person name="Larue G.E."/>
            <person name="Fisher S."/>
            <person name="Freeman R.M."/>
            <person name="Gunawardena J."/>
            <person name="Chu W."/>
            <person name="Stover N.A."/>
            <person name="Gregory B.D."/>
            <person name="Nowacki M."/>
            <person name="Derisi J."/>
            <person name="Roy S.W."/>
            <person name="Marshall W.F."/>
            <person name="Sood P."/>
        </authorList>
    </citation>
    <scope>NUCLEOTIDE SEQUENCE [LARGE SCALE GENOMIC DNA]</scope>
    <source>
        <strain evidence="7">WM001</strain>
    </source>
</reference>
<evidence type="ECO:0000259" key="5">
    <source>
        <dbReference type="SMART" id="SM00385"/>
    </source>
</evidence>
<dbReference type="InterPro" id="IPR004367">
    <property type="entry name" value="Cyclin_C-dom"/>
</dbReference>
<dbReference type="AlphaFoldDB" id="A0A1R2C4F4"/>